<dbReference type="CDD" id="cd00789">
    <property type="entry name" value="KU_like"/>
    <property type="match status" value="1"/>
</dbReference>
<dbReference type="InterPro" id="IPR016194">
    <property type="entry name" value="SPOC-like_C_dom_sf"/>
</dbReference>
<dbReference type="RefSeq" id="WP_168049849.1">
    <property type="nucleotide sequence ID" value="NZ_JAATJR010000003.1"/>
</dbReference>
<dbReference type="SMART" id="SM00559">
    <property type="entry name" value="Ku78"/>
    <property type="match status" value="1"/>
</dbReference>
<comment type="subunit">
    <text evidence="2">Homodimer. Interacts with LigD.</text>
</comment>
<evidence type="ECO:0000313" key="5">
    <source>
        <dbReference type="EMBL" id="NKE45405.1"/>
    </source>
</evidence>
<comment type="caution">
    <text evidence="5">The sequence shown here is derived from an EMBL/GenBank/DDBJ whole genome shotgun (WGS) entry which is preliminary data.</text>
</comment>
<organism evidence="5 6">
    <name type="scientific">Falsiroseomonas frigidaquae</name>
    <dbReference type="NCBI Taxonomy" id="487318"/>
    <lineage>
        <taxon>Bacteria</taxon>
        <taxon>Pseudomonadati</taxon>
        <taxon>Pseudomonadota</taxon>
        <taxon>Alphaproteobacteria</taxon>
        <taxon>Acetobacterales</taxon>
        <taxon>Roseomonadaceae</taxon>
        <taxon>Falsiroseomonas</taxon>
    </lineage>
</organism>
<evidence type="ECO:0000313" key="6">
    <source>
        <dbReference type="Proteomes" id="UP000765160"/>
    </source>
</evidence>
<sequence>MAARSSWGGHLRLSLVSCPVSLFPATTSAHDVRFHLINPATGNRIRTKVFDADGEEVERKELVRGFEIEKDEYILLTDEEIKSVRLESTRTIDIERFVDATEIDRIFWNDPYYLVPDGKAGVDAFVVIRAAMEQAGKVALARVVMGTRERIVAIEPRGAGMLLTTLRTHDEVRESEEYFDDIPNRKADAGMIEIAERIIAQKAGPFDPSEFTDRYEDALRALIESKRDGDGGGTKAAPPREDNVIDLMEALRRSLEGPGAKAPEKVAAKAPEKVAAAKAKPAAKKPPAKKPAEKAPAKKAGTAKKAPPRKRAASG</sequence>
<comment type="similarity">
    <text evidence="2">Belongs to the prokaryotic Ku family.</text>
</comment>
<dbReference type="Pfam" id="PF02735">
    <property type="entry name" value="Ku"/>
    <property type="match status" value="1"/>
</dbReference>
<accession>A0ABX1EZ85</accession>
<keyword evidence="2" id="KW-0227">DNA damage</keyword>
<dbReference type="PANTHER" id="PTHR41251:SF1">
    <property type="entry name" value="NON-HOMOLOGOUS END JOINING PROTEIN KU"/>
    <property type="match status" value="1"/>
</dbReference>
<dbReference type="PANTHER" id="PTHR41251">
    <property type="entry name" value="NON-HOMOLOGOUS END JOINING PROTEIN KU"/>
    <property type="match status" value="1"/>
</dbReference>
<evidence type="ECO:0000256" key="2">
    <source>
        <dbReference type="HAMAP-Rule" id="MF_01875"/>
    </source>
</evidence>
<dbReference type="InterPro" id="IPR006164">
    <property type="entry name" value="DNA_bd_Ku70/Ku80"/>
</dbReference>
<dbReference type="NCBIfam" id="TIGR02772">
    <property type="entry name" value="Ku_bact"/>
    <property type="match status" value="1"/>
</dbReference>
<proteinExistence type="inferred from homology"/>
<comment type="function">
    <text evidence="2">With LigD forms a non-homologous end joining (NHEJ) DNA repair enzyme, which repairs dsDNA breaks with reduced fidelity. Binds linear dsDNA with 5'- and 3'- overhangs but not closed circular dsDNA nor ssDNA. Recruits and stimulates the ligase activity of LigD.</text>
</comment>
<dbReference type="EMBL" id="JAAVTX010000003">
    <property type="protein sequence ID" value="NKE45405.1"/>
    <property type="molecule type" value="Genomic_DNA"/>
</dbReference>
<keyword evidence="2" id="KW-0233">DNA recombination</keyword>
<keyword evidence="1 2" id="KW-0238">DNA-binding</keyword>
<feature type="domain" description="Ku" evidence="4">
    <location>
        <begin position="54"/>
        <end position="187"/>
    </location>
</feature>
<feature type="region of interest" description="Disordered" evidence="3">
    <location>
        <begin position="255"/>
        <end position="315"/>
    </location>
</feature>
<keyword evidence="6" id="KW-1185">Reference proteome</keyword>
<feature type="compositionally biased region" description="Basic residues" evidence="3">
    <location>
        <begin position="306"/>
        <end position="315"/>
    </location>
</feature>
<name>A0ABX1EZ85_9PROT</name>
<evidence type="ECO:0000256" key="1">
    <source>
        <dbReference type="ARBA" id="ARBA00023125"/>
    </source>
</evidence>
<dbReference type="PIRSF" id="PIRSF006493">
    <property type="entry name" value="Prok_Ku"/>
    <property type="match status" value="1"/>
</dbReference>
<protein>
    <recommendedName>
        <fullName evidence="2">Non-homologous end joining protein Ku</fullName>
    </recommendedName>
</protein>
<reference evidence="5 6" key="1">
    <citation type="submission" date="2020-03" db="EMBL/GenBank/DDBJ databases">
        <title>Roseomonas selenitidurans sp. nov. isolated from soil.</title>
        <authorList>
            <person name="Liu H."/>
        </authorList>
    </citation>
    <scope>NUCLEOTIDE SEQUENCE [LARGE SCALE GENOMIC DNA]</scope>
    <source>
        <strain evidence="5 6">JCM 15073</strain>
    </source>
</reference>
<dbReference type="Gene3D" id="2.40.290.10">
    <property type="match status" value="1"/>
</dbReference>
<evidence type="ECO:0000259" key="4">
    <source>
        <dbReference type="SMART" id="SM00559"/>
    </source>
</evidence>
<feature type="compositionally biased region" description="Basic and acidic residues" evidence="3">
    <location>
        <begin position="262"/>
        <end position="272"/>
    </location>
</feature>
<dbReference type="HAMAP" id="MF_01875">
    <property type="entry name" value="Prokaryotic_Ku"/>
    <property type="match status" value="1"/>
</dbReference>
<dbReference type="InterPro" id="IPR009187">
    <property type="entry name" value="Prok_Ku"/>
</dbReference>
<keyword evidence="2" id="KW-0234">DNA repair</keyword>
<dbReference type="SUPFAM" id="SSF100939">
    <property type="entry name" value="SPOC domain-like"/>
    <property type="match status" value="1"/>
</dbReference>
<dbReference type="Proteomes" id="UP000765160">
    <property type="component" value="Unassembled WGS sequence"/>
</dbReference>
<gene>
    <name evidence="2" type="primary">ku</name>
    <name evidence="5" type="ORF">HB662_11515</name>
</gene>
<evidence type="ECO:0000256" key="3">
    <source>
        <dbReference type="SAM" id="MobiDB-lite"/>
    </source>
</evidence>